<evidence type="ECO:0000313" key="3">
    <source>
        <dbReference type="EMBL" id="CAH1396680.1"/>
    </source>
</evidence>
<keyword evidence="1" id="KW-0732">Signal</keyword>
<dbReference type="OrthoDB" id="6597859at2759"/>
<dbReference type="Gene3D" id="2.170.140.10">
    <property type="entry name" value="Chitin binding domain"/>
    <property type="match status" value="1"/>
</dbReference>
<dbReference type="GO" id="GO:0005576">
    <property type="term" value="C:extracellular region"/>
    <property type="evidence" value="ECO:0007669"/>
    <property type="project" value="InterPro"/>
</dbReference>
<name>A0A9P0H735_NEZVI</name>
<dbReference type="PROSITE" id="PS50940">
    <property type="entry name" value="CHIT_BIND_II"/>
    <property type="match status" value="1"/>
</dbReference>
<dbReference type="InterPro" id="IPR002557">
    <property type="entry name" value="Chitin-bd_dom"/>
</dbReference>
<gene>
    <name evidence="3" type="ORF">NEZAVI_LOCUS6700</name>
</gene>
<protein>
    <recommendedName>
        <fullName evidence="2">Chitin-binding type-2 domain-containing protein</fullName>
    </recommendedName>
</protein>
<evidence type="ECO:0000313" key="4">
    <source>
        <dbReference type="Proteomes" id="UP001152798"/>
    </source>
</evidence>
<sequence>MRVLTAVLFLAAFVAINAEIRLPDPSWAVEVKPDPTKRRLLELNNPLALVGDDIVCNKIFSCADCSTSRVCHPKDDGTLVHLTDITCPEDRPYCDSASGTCLSTASLDCGAEDNFVCLEKNAFFPDPDCKKFHYCNEKFQSKLFKCIGDGTVYNAAQKRCVTQTDSSSCGKFNCDGNTLKKMKHSNFPRYYAMCKTEENIDQPLVVGVCPPYYEIGVNSQVCEPDCQAHGNGNVPDATDCHKYFTCSETKLADGRVYMQRTSKSCPTGNSFDTSLFMCVPDPNKQICNK</sequence>
<proteinExistence type="predicted"/>
<dbReference type="InterPro" id="IPR036508">
    <property type="entry name" value="Chitin-bd_dom_sf"/>
</dbReference>
<feature type="chain" id="PRO_5040502905" description="Chitin-binding type-2 domain-containing protein" evidence="1">
    <location>
        <begin position="19"/>
        <end position="289"/>
    </location>
</feature>
<accession>A0A9P0H735</accession>
<dbReference type="SUPFAM" id="SSF57625">
    <property type="entry name" value="Invertebrate chitin-binding proteins"/>
    <property type="match status" value="2"/>
</dbReference>
<dbReference type="AlphaFoldDB" id="A0A9P0H735"/>
<dbReference type="Proteomes" id="UP001152798">
    <property type="component" value="Chromosome 3"/>
</dbReference>
<feature type="signal peptide" evidence="1">
    <location>
        <begin position="1"/>
        <end position="18"/>
    </location>
</feature>
<dbReference type="Pfam" id="PF01607">
    <property type="entry name" value="CBM_14"/>
    <property type="match status" value="1"/>
</dbReference>
<keyword evidence="4" id="KW-1185">Reference proteome</keyword>
<dbReference type="SMART" id="SM00494">
    <property type="entry name" value="ChtBD2"/>
    <property type="match status" value="2"/>
</dbReference>
<evidence type="ECO:0000256" key="1">
    <source>
        <dbReference type="SAM" id="SignalP"/>
    </source>
</evidence>
<evidence type="ECO:0000259" key="2">
    <source>
        <dbReference type="PROSITE" id="PS50940"/>
    </source>
</evidence>
<dbReference type="EMBL" id="OV725079">
    <property type="protein sequence ID" value="CAH1396680.1"/>
    <property type="molecule type" value="Genomic_DNA"/>
</dbReference>
<reference evidence="3" key="1">
    <citation type="submission" date="2022-01" db="EMBL/GenBank/DDBJ databases">
        <authorList>
            <person name="King R."/>
        </authorList>
    </citation>
    <scope>NUCLEOTIDE SEQUENCE</scope>
</reference>
<dbReference type="GO" id="GO:0008061">
    <property type="term" value="F:chitin binding"/>
    <property type="evidence" value="ECO:0007669"/>
    <property type="project" value="InterPro"/>
</dbReference>
<organism evidence="3 4">
    <name type="scientific">Nezara viridula</name>
    <name type="common">Southern green stink bug</name>
    <name type="synonym">Cimex viridulus</name>
    <dbReference type="NCBI Taxonomy" id="85310"/>
    <lineage>
        <taxon>Eukaryota</taxon>
        <taxon>Metazoa</taxon>
        <taxon>Ecdysozoa</taxon>
        <taxon>Arthropoda</taxon>
        <taxon>Hexapoda</taxon>
        <taxon>Insecta</taxon>
        <taxon>Pterygota</taxon>
        <taxon>Neoptera</taxon>
        <taxon>Paraneoptera</taxon>
        <taxon>Hemiptera</taxon>
        <taxon>Heteroptera</taxon>
        <taxon>Panheteroptera</taxon>
        <taxon>Pentatomomorpha</taxon>
        <taxon>Pentatomoidea</taxon>
        <taxon>Pentatomidae</taxon>
        <taxon>Pentatominae</taxon>
        <taxon>Nezara</taxon>
    </lineage>
</organism>
<feature type="domain" description="Chitin-binding type-2" evidence="2">
    <location>
        <begin position="223"/>
        <end position="289"/>
    </location>
</feature>